<reference evidence="4" key="2">
    <citation type="journal article" date="2022" name="Proc. Natl. Acad. Sci. U.S.A.">
        <title>Diploid-dominant life cycles characterize the early evolution of Fungi.</title>
        <authorList>
            <person name="Amses K.R."/>
            <person name="Simmons D.R."/>
            <person name="Longcore J.E."/>
            <person name="Mondo S.J."/>
            <person name="Seto K."/>
            <person name="Jeronimo G.H."/>
            <person name="Bonds A.E."/>
            <person name="Quandt C.A."/>
            <person name="Davis W.J."/>
            <person name="Chang Y."/>
            <person name="Federici B.A."/>
            <person name="Kuo A."/>
            <person name="LaButti K."/>
            <person name="Pangilinan J."/>
            <person name="Andreopoulos W."/>
            <person name="Tritt A."/>
            <person name="Riley R."/>
            <person name="Hundley H."/>
            <person name="Johnson J."/>
            <person name="Lipzen A."/>
            <person name="Barry K."/>
            <person name="Lang B.F."/>
            <person name="Cuomo C.A."/>
            <person name="Buchler N.E."/>
            <person name="Grigoriev I.V."/>
            <person name="Spatafora J.W."/>
            <person name="Stajich J.E."/>
            <person name="James T.Y."/>
        </authorList>
    </citation>
    <scope>NUCLEOTIDE SEQUENCE</scope>
    <source>
        <strain evidence="4">AG</strain>
    </source>
</reference>
<dbReference type="PANTHER" id="PTHR45662">
    <property type="entry name" value="PHOSPHATIDYLINOSITIDE PHOSPHATASE SAC1"/>
    <property type="match status" value="1"/>
</dbReference>
<name>A0AAD5E5E0_UMBRA</name>
<feature type="region of interest" description="Disordered" evidence="1">
    <location>
        <begin position="134"/>
        <end position="179"/>
    </location>
</feature>
<sequence length="890" mass="101263">MSQSPDEHRSDNDADARSPSGVVKLYIENDSFVFTQNSKALRLTFIDCEFKSLDYYEPPRDARPFEIYGILGIVNGARDKFLVIISSVHLRGHISGSPIYAIDKVICLDLDHHRSYRRLANRAKGAKADSDIDIDVTDTESDDVSSNNDIPEVEVDTSATASVERPPVSSKNLGKGLVPVGRPSLQGARTHSFLNKMKQTFSTRSKVGSDTEADESRYDGAVDTPAVEKSEPDFQDYEDDVRLDKRMVKEVQALFSGQTFFFSPSFDITNTFERKYSRGPIDSIPLYKLVDRRFWWNEHLSQPLLTKNLDDWIVPIMQGAVQIEGCEMEGFDFTFILISRRSRERAGMRYQRRGINEAGDVANFVETEEIVLFERDDETHTASFVQTRGSIPLYWSQSPYSLHPIPVLDRPEAENEKAIELHFDKQKRVYGRQIIVNLAELAGRESIVGAEYRRLVEKMADPNIKYVEFDFHRETKGMKFENIAKLNSQLTEDFSKMGYFWQTNNSTVLSKQNGVFRTNCMDCLDRTNVVQSAFARSIMNTILMRFGISEYPDQGFRFYPKFETVFNNVWANNGDSISREYAGTSALKGDFTRTGKRNVTGMMNDASNSLTRMYHNTIRDFWRQATVDYVLGYHKVEIFRHVTASTLMSAEPGNDKRWVQVRANAVQVSSAIVIPDGEHMMDGWTLLSPSEPNKLNTKSFEEKVVLLTEKAVYICSFNYHLEKVVQFRRIALSLITGIRQGEYILSTLNASSRDVEQNYGFILDYEQGGESLRMNVGAIRNESLKDISIEHEDEEQNQSSDDEADDKAFIAFKAVRYNVFGELSPDEVLTGREQVVRIVDKIHQAARSQAPTAVKEPFVTQAPIISLTDALKAENIITKVGQRIKKAIWL</sequence>
<dbReference type="PROSITE" id="PS50275">
    <property type="entry name" value="SAC"/>
    <property type="match status" value="1"/>
</dbReference>
<protein>
    <submittedName>
        <fullName evidence="4">Uncharacterized protein</fullName>
    </submittedName>
</protein>
<dbReference type="GO" id="GO:0005783">
    <property type="term" value="C:endoplasmic reticulum"/>
    <property type="evidence" value="ECO:0007669"/>
    <property type="project" value="TreeGrafter"/>
</dbReference>
<organism evidence="4 5">
    <name type="scientific">Umbelopsis ramanniana AG</name>
    <dbReference type="NCBI Taxonomy" id="1314678"/>
    <lineage>
        <taxon>Eukaryota</taxon>
        <taxon>Fungi</taxon>
        <taxon>Fungi incertae sedis</taxon>
        <taxon>Mucoromycota</taxon>
        <taxon>Mucoromycotina</taxon>
        <taxon>Umbelopsidomycetes</taxon>
        <taxon>Umbelopsidales</taxon>
        <taxon>Umbelopsidaceae</taxon>
        <taxon>Umbelopsis</taxon>
    </lineage>
</organism>
<keyword evidence="5" id="KW-1185">Reference proteome</keyword>
<dbReference type="InterPro" id="IPR034753">
    <property type="entry name" value="hSac2"/>
</dbReference>
<proteinExistence type="predicted"/>
<feature type="compositionally biased region" description="Acidic residues" evidence="1">
    <location>
        <begin position="134"/>
        <end position="143"/>
    </location>
</feature>
<gene>
    <name evidence="4" type="ORF">K450DRAFT_253466</name>
</gene>
<dbReference type="InterPro" id="IPR022158">
    <property type="entry name" value="Inositol_phosphatase"/>
</dbReference>
<dbReference type="Pfam" id="PF12456">
    <property type="entry name" value="hSac2"/>
    <property type="match status" value="1"/>
</dbReference>
<evidence type="ECO:0000256" key="1">
    <source>
        <dbReference type="SAM" id="MobiDB-lite"/>
    </source>
</evidence>
<feature type="domain" description="SAC" evidence="2">
    <location>
        <begin position="251"/>
        <end position="583"/>
    </location>
</feature>
<dbReference type="PANTHER" id="PTHR45662:SF7">
    <property type="entry name" value="SACI DOMAIN PROTEIN (AFU_ORTHOLOGUE AFUA_1G15890)"/>
    <property type="match status" value="1"/>
</dbReference>
<feature type="domain" description="HSac2" evidence="3">
    <location>
        <begin position="656"/>
        <end position="810"/>
    </location>
</feature>
<dbReference type="Proteomes" id="UP001206595">
    <property type="component" value="Unassembled WGS sequence"/>
</dbReference>
<comment type="caution">
    <text evidence="4">The sequence shown here is derived from an EMBL/GenBank/DDBJ whole genome shotgun (WGS) entry which is preliminary data.</text>
</comment>
<accession>A0AAD5E5E0</accession>
<evidence type="ECO:0000313" key="4">
    <source>
        <dbReference type="EMBL" id="KAI8577059.1"/>
    </source>
</evidence>
<dbReference type="GeneID" id="75916381"/>
<dbReference type="PROSITE" id="PS51791">
    <property type="entry name" value="HSAC2"/>
    <property type="match status" value="1"/>
</dbReference>
<evidence type="ECO:0000259" key="3">
    <source>
        <dbReference type="PROSITE" id="PS51791"/>
    </source>
</evidence>
<dbReference type="RefSeq" id="XP_051442063.1">
    <property type="nucleotide sequence ID" value="XM_051591038.1"/>
</dbReference>
<dbReference type="AlphaFoldDB" id="A0AAD5E5E0"/>
<dbReference type="EMBL" id="MU620945">
    <property type="protein sequence ID" value="KAI8577059.1"/>
    <property type="molecule type" value="Genomic_DNA"/>
</dbReference>
<dbReference type="GO" id="GO:0043812">
    <property type="term" value="F:phosphatidylinositol-4-phosphate phosphatase activity"/>
    <property type="evidence" value="ECO:0007669"/>
    <property type="project" value="TreeGrafter"/>
</dbReference>
<evidence type="ECO:0000313" key="5">
    <source>
        <dbReference type="Proteomes" id="UP001206595"/>
    </source>
</evidence>
<evidence type="ECO:0000259" key="2">
    <source>
        <dbReference type="PROSITE" id="PS50275"/>
    </source>
</evidence>
<dbReference type="InterPro" id="IPR002013">
    <property type="entry name" value="SAC_dom"/>
</dbReference>
<dbReference type="Pfam" id="PF02383">
    <property type="entry name" value="Syja_N"/>
    <property type="match status" value="1"/>
</dbReference>
<dbReference type="GO" id="GO:0046856">
    <property type="term" value="P:phosphatidylinositol dephosphorylation"/>
    <property type="evidence" value="ECO:0007669"/>
    <property type="project" value="TreeGrafter"/>
</dbReference>
<reference evidence="4" key="1">
    <citation type="submission" date="2021-06" db="EMBL/GenBank/DDBJ databases">
        <authorList>
            <consortium name="DOE Joint Genome Institute"/>
            <person name="Mondo S.J."/>
            <person name="Amses K.R."/>
            <person name="Simmons D.R."/>
            <person name="Longcore J.E."/>
            <person name="Seto K."/>
            <person name="Alves G.H."/>
            <person name="Bonds A.E."/>
            <person name="Quandt C.A."/>
            <person name="Davis W.J."/>
            <person name="Chang Y."/>
            <person name="Letcher P.M."/>
            <person name="Powell M.J."/>
            <person name="Kuo A."/>
            <person name="Labutti K."/>
            <person name="Pangilinan J."/>
            <person name="Andreopoulos W."/>
            <person name="Tritt A."/>
            <person name="Riley R."/>
            <person name="Hundley H."/>
            <person name="Johnson J."/>
            <person name="Lipzen A."/>
            <person name="Barry K."/>
            <person name="Berbee M.L."/>
            <person name="Buchler N.E."/>
            <person name="Grigoriev I.V."/>
            <person name="Spatafora J.W."/>
            <person name="Stajich J.E."/>
            <person name="James T.Y."/>
        </authorList>
    </citation>
    <scope>NUCLEOTIDE SEQUENCE</scope>
    <source>
        <strain evidence="4">AG</strain>
    </source>
</reference>